<feature type="region of interest" description="Disordered" evidence="6">
    <location>
        <begin position="95"/>
        <end position="117"/>
    </location>
</feature>
<dbReference type="GO" id="GO:0003682">
    <property type="term" value="F:chromatin binding"/>
    <property type="evidence" value="ECO:0007669"/>
    <property type="project" value="TreeGrafter"/>
</dbReference>
<proteinExistence type="inferred from homology"/>
<keyword evidence="5" id="KW-0234">DNA repair</keyword>
<evidence type="ECO:0000256" key="4">
    <source>
        <dbReference type="ARBA" id="ARBA00023125"/>
    </source>
</evidence>
<evidence type="ECO:0000313" key="8">
    <source>
        <dbReference type="Proteomes" id="UP001378592"/>
    </source>
</evidence>
<keyword evidence="8" id="KW-1185">Reference proteome</keyword>
<dbReference type="GO" id="GO:0000712">
    <property type="term" value="P:resolution of meiotic recombination intermediates"/>
    <property type="evidence" value="ECO:0007669"/>
    <property type="project" value="TreeGrafter"/>
</dbReference>
<accession>A0AAN9W0T0</accession>
<dbReference type="GO" id="GO:0003677">
    <property type="term" value="F:DNA binding"/>
    <property type="evidence" value="ECO:0007669"/>
    <property type="project" value="UniProtKB-KW"/>
</dbReference>
<evidence type="ECO:0000313" key="7">
    <source>
        <dbReference type="EMBL" id="KAK7874043.1"/>
    </source>
</evidence>
<evidence type="ECO:0000256" key="5">
    <source>
        <dbReference type="ARBA" id="ARBA00023204"/>
    </source>
</evidence>
<dbReference type="Pfam" id="PF15630">
    <property type="entry name" value="CENP-S"/>
    <property type="match status" value="1"/>
</dbReference>
<protein>
    <recommendedName>
        <fullName evidence="2">Centromere protein S</fullName>
    </recommendedName>
</protein>
<dbReference type="Gene3D" id="1.10.20.10">
    <property type="entry name" value="Histone, subunit A"/>
    <property type="match status" value="1"/>
</dbReference>
<reference evidence="7 8" key="1">
    <citation type="submission" date="2024-03" db="EMBL/GenBank/DDBJ databases">
        <title>The genome assembly and annotation of the cricket Gryllus longicercus Weissman &amp; Gray.</title>
        <authorList>
            <person name="Szrajer S."/>
            <person name="Gray D."/>
            <person name="Ylla G."/>
        </authorList>
    </citation>
    <scope>NUCLEOTIDE SEQUENCE [LARGE SCALE GENOMIC DNA]</scope>
    <source>
        <strain evidence="7">DAG 2021-001</strain>
        <tissue evidence="7">Whole body minus gut</tissue>
    </source>
</reference>
<dbReference type="GO" id="GO:0006281">
    <property type="term" value="P:DNA repair"/>
    <property type="evidence" value="ECO:0007669"/>
    <property type="project" value="UniProtKB-KW"/>
</dbReference>
<evidence type="ECO:0000256" key="6">
    <source>
        <dbReference type="SAM" id="MobiDB-lite"/>
    </source>
</evidence>
<evidence type="ECO:0000256" key="3">
    <source>
        <dbReference type="ARBA" id="ARBA00022763"/>
    </source>
</evidence>
<dbReference type="AlphaFoldDB" id="A0AAN9W0T0"/>
<dbReference type="CDD" id="cd22919">
    <property type="entry name" value="HFD_CENP-S"/>
    <property type="match status" value="1"/>
</dbReference>
<dbReference type="InterPro" id="IPR009072">
    <property type="entry name" value="Histone-fold"/>
</dbReference>
<dbReference type="InterPro" id="IPR029003">
    <property type="entry name" value="CENP-S/Mhf1"/>
</dbReference>
<evidence type="ECO:0000256" key="2">
    <source>
        <dbReference type="ARBA" id="ARBA00016400"/>
    </source>
</evidence>
<gene>
    <name evidence="7" type="ORF">R5R35_004593</name>
</gene>
<dbReference type="SUPFAM" id="SSF47113">
    <property type="entry name" value="Histone-fold"/>
    <property type="match status" value="1"/>
</dbReference>
<dbReference type="Proteomes" id="UP001378592">
    <property type="component" value="Unassembled WGS sequence"/>
</dbReference>
<comment type="similarity">
    <text evidence="1">Belongs to the TAF9 family. CENP-S/MHF1 subfamily.</text>
</comment>
<organism evidence="7 8">
    <name type="scientific">Gryllus longicercus</name>
    <dbReference type="NCBI Taxonomy" id="2509291"/>
    <lineage>
        <taxon>Eukaryota</taxon>
        <taxon>Metazoa</taxon>
        <taxon>Ecdysozoa</taxon>
        <taxon>Arthropoda</taxon>
        <taxon>Hexapoda</taxon>
        <taxon>Insecta</taxon>
        <taxon>Pterygota</taxon>
        <taxon>Neoptera</taxon>
        <taxon>Polyneoptera</taxon>
        <taxon>Orthoptera</taxon>
        <taxon>Ensifera</taxon>
        <taxon>Gryllidea</taxon>
        <taxon>Grylloidea</taxon>
        <taxon>Gryllidae</taxon>
        <taxon>Gryllinae</taxon>
        <taxon>Gryllus</taxon>
    </lineage>
</organism>
<keyword evidence="3" id="KW-0227">DNA damage</keyword>
<dbReference type="GO" id="GO:0046982">
    <property type="term" value="F:protein heterodimerization activity"/>
    <property type="evidence" value="ECO:0007669"/>
    <property type="project" value="InterPro"/>
</dbReference>
<dbReference type="GO" id="GO:0071821">
    <property type="term" value="C:FANCM-MHF complex"/>
    <property type="evidence" value="ECO:0007669"/>
    <property type="project" value="InterPro"/>
</dbReference>
<dbReference type="PANTHER" id="PTHR22980:SF0">
    <property type="entry name" value="CENTROMERE PROTEIN S"/>
    <property type="match status" value="1"/>
</dbReference>
<dbReference type="GO" id="GO:0031297">
    <property type="term" value="P:replication fork processing"/>
    <property type="evidence" value="ECO:0007669"/>
    <property type="project" value="TreeGrafter"/>
</dbReference>
<evidence type="ECO:0000256" key="1">
    <source>
        <dbReference type="ARBA" id="ARBA00006612"/>
    </source>
</evidence>
<name>A0AAN9W0T0_9ORTH</name>
<dbReference type="PANTHER" id="PTHR22980">
    <property type="entry name" value="CORTISTATIN"/>
    <property type="match status" value="1"/>
</dbReference>
<sequence>MENIDHEKKLKITCYKAVKNVCQETAKNMGLGMEKAATDLISELIWKKAKRIAEDLELFAKHAKRSTINADDIKLLVRHNEKLKEDLSKLAEEMKKARKSKKSNVATDNDFAEVDSL</sequence>
<keyword evidence="4" id="KW-0238">DNA-binding</keyword>
<dbReference type="EMBL" id="JAZDUA010000005">
    <property type="protein sequence ID" value="KAK7874043.1"/>
    <property type="molecule type" value="Genomic_DNA"/>
</dbReference>
<comment type="caution">
    <text evidence="7">The sequence shown here is derived from an EMBL/GenBank/DDBJ whole genome shotgun (WGS) entry which is preliminary data.</text>
</comment>